<evidence type="ECO:0000256" key="5">
    <source>
        <dbReference type="ARBA" id="ARBA00022989"/>
    </source>
</evidence>
<feature type="transmembrane region" description="Helical" evidence="7">
    <location>
        <begin position="381"/>
        <end position="399"/>
    </location>
</feature>
<dbReference type="EMBL" id="AP017928">
    <property type="protein sequence ID" value="BBA36098.1"/>
    <property type="molecule type" value="Genomic_DNA"/>
</dbReference>
<evidence type="ECO:0000256" key="4">
    <source>
        <dbReference type="ARBA" id="ARBA00022692"/>
    </source>
</evidence>
<evidence type="ECO:0000256" key="7">
    <source>
        <dbReference type="SAM" id="Phobius"/>
    </source>
</evidence>
<evidence type="ECO:0000256" key="3">
    <source>
        <dbReference type="ARBA" id="ARBA00022475"/>
    </source>
</evidence>
<feature type="domain" description="ABC3 transporter permease C-terminal" evidence="8">
    <location>
        <begin position="284"/>
        <end position="409"/>
    </location>
</feature>
<dbReference type="AlphaFoldDB" id="A0A250KWP3"/>
<sequence>MITWLKLALRNLFRNRRRSLFTILAIGLGFAAVNTLGGFTAYIFSSLKDSYIYAQGNGHLSLFKTGFLQEGKLDPTRYLIDEDEAATIQKVLARHPEIVVVAPQLHISGLLSNGKVSTIFMAAGRVPSAVRSINSRARGLVGRIQLFDGKPLEDEVMHGVGLARGLAEQLKLDLGSDAVAMAPTVSGQINALDAQVFQLFDSPVEALEDKLMSVSLKFAQNLYDTGSVDRLTVLLEDDAMTEPMRARLADELAAEGLKLEIKTWNELSTFYTKVKQMFDVIFLFTFLIVFTIVVMSVINTVSMAIMERTREIGTLRALGFKRRGIVGLFAAESMLLGILGSVLGLILTLITWSGIAFLKPTWIPPQITRRVPLEVYLVPDYMLYSILLLIVLSLVAASLPARTAARMQIVGALGHT</sequence>
<proteinExistence type="inferred from homology"/>
<dbReference type="GO" id="GO:0098797">
    <property type="term" value="C:plasma membrane protein complex"/>
    <property type="evidence" value="ECO:0007669"/>
    <property type="project" value="TreeGrafter"/>
</dbReference>
<evidence type="ECO:0000259" key="8">
    <source>
        <dbReference type="Pfam" id="PF02687"/>
    </source>
</evidence>
<evidence type="ECO:0000313" key="9">
    <source>
        <dbReference type="EMBL" id="BBA36098.1"/>
    </source>
</evidence>
<dbReference type="RefSeq" id="WP_119631336.1">
    <property type="nucleotide sequence ID" value="NZ_AP017928.1"/>
</dbReference>
<feature type="transmembrane region" description="Helical" evidence="7">
    <location>
        <begin position="280"/>
        <end position="305"/>
    </location>
</feature>
<evidence type="ECO:0000256" key="6">
    <source>
        <dbReference type="ARBA" id="ARBA00023136"/>
    </source>
</evidence>
<dbReference type="OrthoDB" id="9770036at2"/>
<dbReference type="PANTHER" id="PTHR30489:SF0">
    <property type="entry name" value="LIPOPROTEIN-RELEASING SYSTEM TRANSMEMBRANE PROTEIN LOLE"/>
    <property type="match status" value="1"/>
</dbReference>
<evidence type="ECO:0000256" key="2">
    <source>
        <dbReference type="ARBA" id="ARBA00005236"/>
    </source>
</evidence>
<gene>
    <name evidence="9" type="ORF">sS8_4168</name>
</gene>
<dbReference type="KEGG" id="mmai:sS8_4168"/>
<feature type="transmembrane region" description="Helical" evidence="7">
    <location>
        <begin position="326"/>
        <end position="352"/>
    </location>
</feature>
<organism evidence="9 10">
    <name type="scientific">Methylocaldum marinum</name>
    <dbReference type="NCBI Taxonomy" id="1432792"/>
    <lineage>
        <taxon>Bacteria</taxon>
        <taxon>Pseudomonadati</taxon>
        <taxon>Pseudomonadota</taxon>
        <taxon>Gammaproteobacteria</taxon>
        <taxon>Methylococcales</taxon>
        <taxon>Methylococcaceae</taxon>
        <taxon>Methylocaldum</taxon>
    </lineage>
</organism>
<comment type="similarity">
    <text evidence="2">Belongs to the ABC-4 integral membrane protein family. LolC/E subfamily.</text>
</comment>
<keyword evidence="10" id="KW-1185">Reference proteome</keyword>
<dbReference type="PANTHER" id="PTHR30489">
    <property type="entry name" value="LIPOPROTEIN-RELEASING SYSTEM TRANSMEMBRANE PROTEIN LOLE"/>
    <property type="match status" value="1"/>
</dbReference>
<protein>
    <recommendedName>
        <fullName evidence="8">ABC3 transporter permease C-terminal domain-containing protein</fullName>
    </recommendedName>
</protein>
<reference evidence="9 10" key="1">
    <citation type="submission" date="2016-12" db="EMBL/GenBank/DDBJ databases">
        <title>Genome sequencing of Methylocaldum marinum.</title>
        <authorList>
            <person name="Takeuchi M."/>
            <person name="Kamagata Y."/>
            <person name="Hiraoka S."/>
            <person name="Oshima K."/>
            <person name="Hattori M."/>
            <person name="Iwasaki W."/>
        </authorList>
    </citation>
    <scope>NUCLEOTIDE SEQUENCE [LARGE SCALE GENOMIC DNA]</scope>
    <source>
        <strain evidence="9 10">S8</strain>
    </source>
</reference>
<name>A0A250KWP3_9GAMM</name>
<keyword evidence="4 7" id="KW-0812">Transmembrane</keyword>
<dbReference type="GO" id="GO:0044874">
    <property type="term" value="P:lipoprotein localization to outer membrane"/>
    <property type="evidence" value="ECO:0007669"/>
    <property type="project" value="TreeGrafter"/>
</dbReference>
<dbReference type="InterPro" id="IPR051447">
    <property type="entry name" value="Lipoprotein-release_system"/>
</dbReference>
<accession>A0A250KWP3</accession>
<keyword evidence="5 7" id="KW-1133">Transmembrane helix</keyword>
<dbReference type="Pfam" id="PF02687">
    <property type="entry name" value="FtsX"/>
    <property type="match status" value="1"/>
</dbReference>
<comment type="subcellular location">
    <subcellularLocation>
        <location evidence="1">Cell membrane</location>
        <topology evidence="1">Multi-pass membrane protein</topology>
    </subcellularLocation>
</comment>
<dbReference type="InterPro" id="IPR003838">
    <property type="entry name" value="ABC3_permease_C"/>
</dbReference>
<evidence type="ECO:0000256" key="1">
    <source>
        <dbReference type="ARBA" id="ARBA00004651"/>
    </source>
</evidence>
<keyword evidence="3" id="KW-1003">Cell membrane</keyword>
<keyword evidence="6 7" id="KW-0472">Membrane</keyword>
<feature type="transmembrane region" description="Helical" evidence="7">
    <location>
        <begin position="20"/>
        <end position="44"/>
    </location>
</feature>
<evidence type="ECO:0000313" key="10">
    <source>
        <dbReference type="Proteomes" id="UP000266313"/>
    </source>
</evidence>
<dbReference type="Proteomes" id="UP000266313">
    <property type="component" value="Chromosome"/>
</dbReference>